<gene>
    <name evidence="2" type="ORF">CDV56_107824</name>
</gene>
<dbReference type="STRING" id="41047.A0A397I209"/>
<dbReference type="VEuPathDB" id="FungiDB:CDV56_107824"/>
<reference evidence="2" key="1">
    <citation type="submission" date="2018-08" db="EMBL/GenBank/DDBJ databases">
        <title>Draft genome sequence of azole-resistant Aspergillus thermomutatus (Neosartorya pseudofischeri) strain HMR AF 39, isolated from a human nasal aspirate.</title>
        <authorList>
            <person name="Parent-Michaud M."/>
            <person name="Dufresne P.J."/>
            <person name="Fournier E."/>
            <person name="Martineau C."/>
            <person name="Moreira S."/>
            <person name="Perkins V."/>
            <person name="De Repentigny L."/>
            <person name="Dufresne S.F."/>
        </authorList>
    </citation>
    <scope>NUCLEOTIDE SEQUENCE [LARGE SCALE GENOMIC DNA]</scope>
    <source>
        <strain evidence="2">HMR AF 39</strain>
    </source>
</reference>
<dbReference type="EMBL" id="NKHU02000007">
    <property type="protein sequence ID" value="RHZ67333.1"/>
    <property type="molecule type" value="Genomic_DNA"/>
</dbReference>
<keyword evidence="3" id="KW-1185">Reference proteome</keyword>
<evidence type="ECO:0000313" key="3">
    <source>
        <dbReference type="Proteomes" id="UP000215305"/>
    </source>
</evidence>
<keyword evidence="1" id="KW-0175">Coiled coil</keyword>
<evidence type="ECO:0000256" key="1">
    <source>
        <dbReference type="SAM" id="Coils"/>
    </source>
</evidence>
<sequence length="428" mass="48155">MSTSVWDPDSILQISDASGRGMFCVGLARSRYDSRCRWNIPQDRYTAVLSVLDDISMKLPHNVTNSELRRLARLGLCEYHGHQEGEIVAKWENVLRCVDGIYRAYERREEETTRKLVLLGKEIIECRSLLGVKEDCDEACSVVLRRYINNNAQLKEELVAIQATCARLQKDQEEESCRLSAENSRLSTLLKRAEEEQQRCQNQESNVTAECEKLRKQNAALQADVDSGKDKCKDLQDREKSATMELIATTAQLHGVQSVNLGLENDKKALQSEIDIPKQEVKRLSDSNTSISSQLARTTASLETVTTELSAAHQANMELREELTAATGEIRQLSGTTDTIQVVERELSAAHKENMQLRVELTTSTRQIIELRSKISELSTPVWHRLIQWIQQKLSGLKHLLKPDKEVSDEEEGVALAQGVAVRDAGLA</sequence>
<dbReference type="GeneID" id="38129798"/>
<proteinExistence type="predicted"/>
<name>A0A397I209_ASPTH</name>
<dbReference type="Proteomes" id="UP000215305">
    <property type="component" value="Unassembled WGS sequence"/>
</dbReference>
<feature type="coiled-coil region" evidence="1">
    <location>
        <begin position="302"/>
        <end position="360"/>
    </location>
</feature>
<dbReference type="RefSeq" id="XP_026618584.1">
    <property type="nucleotide sequence ID" value="XM_026761443.1"/>
</dbReference>
<organism evidence="2 3">
    <name type="scientific">Aspergillus thermomutatus</name>
    <name type="common">Neosartorya pseudofischeri</name>
    <dbReference type="NCBI Taxonomy" id="41047"/>
    <lineage>
        <taxon>Eukaryota</taxon>
        <taxon>Fungi</taxon>
        <taxon>Dikarya</taxon>
        <taxon>Ascomycota</taxon>
        <taxon>Pezizomycotina</taxon>
        <taxon>Eurotiomycetes</taxon>
        <taxon>Eurotiomycetidae</taxon>
        <taxon>Eurotiales</taxon>
        <taxon>Aspergillaceae</taxon>
        <taxon>Aspergillus</taxon>
        <taxon>Aspergillus subgen. Fumigati</taxon>
    </lineage>
</organism>
<dbReference type="OrthoDB" id="5068061at2759"/>
<evidence type="ECO:0000313" key="2">
    <source>
        <dbReference type="EMBL" id="RHZ67333.1"/>
    </source>
</evidence>
<feature type="coiled-coil region" evidence="1">
    <location>
        <begin position="144"/>
        <end position="238"/>
    </location>
</feature>
<comment type="caution">
    <text evidence="2">The sequence shown here is derived from an EMBL/GenBank/DDBJ whole genome shotgun (WGS) entry which is preliminary data.</text>
</comment>
<dbReference type="Gene3D" id="1.10.287.510">
    <property type="entry name" value="Helix hairpin bin"/>
    <property type="match status" value="1"/>
</dbReference>
<accession>A0A397I209</accession>
<protein>
    <submittedName>
        <fullName evidence="2">Uncharacterized protein</fullName>
    </submittedName>
</protein>
<dbReference type="AlphaFoldDB" id="A0A397I209"/>